<organism evidence="1 2">
    <name type="scientific">Pedobacter heparinus (strain ATCC 13125 / DSM 2366 / CIP 104194 / JCM 7457 / NBRC 12017 / NCIMB 9290 / NRRL B-14731 / HIM 762-3)</name>
    <dbReference type="NCBI Taxonomy" id="485917"/>
    <lineage>
        <taxon>Bacteria</taxon>
        <taxon>Pseudomonadati</taxon>
        <taxon>Bacteroidota</taxon>
        <taxon>Sphingobacteriia</taxon>
        <taxon>Sphingobacteriales</taxon>
        <taxon>Sphingobacteriaceae</taxon>
        <taxon>Pedobacter</taxon>
    </lineage>
</organism>
<evidence type="ECO:0000313" key="2">
    <source>
        <dbReference type="Proteomes" id="UP000000852"/>
    </source>
</evidence>
<name>C6XW57_PEDHD</name>
<dbReference type="SUPFAM" id="SSF117396">
    <property type="entry name" value="TM1631-like"/>
    <property type="match status" value="1"/>
</dbReference>
<gene>
    <name evidence="1" type="ordered locus">Phep_1928</name>
</gene>
<evidence type="ECO:0008006" key="3">
    <source>
        <dbReference type="Google" id="ProtNLM"/>
    </source>
</evidence>
<dbReference type="Pfam" id="PF01904">
    <property type="entry name" value="DUF72"/>
    <property type="match status" value="1"/>
</dbReference>
<dbReference type="PANTHER" id="PTHR30348">
    <property type="entry name" value="UNCHARACTERIZED PROTEIN YECE"/>
    <property type="match status" value="1"/>
</dbReference>
<dbReference type="AlphaFoldDB" id="C6XW57"/>
<dbReference type="Proteomes" id="UP000000852">
    <property type="component" value="Chromosome"/>
</dbReference>
<keyword evidence="2" id="KW-1185">Reference proteome</keyword>
<dbReference type="InterPro" id="IPR036520">
    <property type="entry name" value="UPF0759_sf"/>
</dbReference>
<protein>
    <recommendedName>
        <fullName evidence="3">DUF72 domain-containing protein</fullName>
    </recommendedName>
</protein>
<dbReference type="HOGENOM" id="CLU_046519_0_1_10"/>
<dbReference type="Gene3D" id="3.20.20.410">
    <property type="entry name" value="Protein of unknown function UPF0759"/>
    <property type="match status" value="1"/>
</dbReference>
<reference evidence="1 2" key="1">
    <citation type="journal article" date="2009" name="Stand. Genomic Sci.">
        <title>Complete genome sequence of Pedobacter heparinus type strain (HIM 762-3).</title>
        <authorList>
            <person name="Han C."/>
            <person name="Spring S."/>
            <person name="Lapidus A."/>
            <person name="Del Rio T.G."/>
            <person name="Tice H."/>
            <person name="Copeland A."/>
            <person name="Cheng J.F."/>
            <person name="Lucas S."/>
            <person name="Chen F."/>
            <person name="Nolan M."/>
            <person name="Bruce D."/>
            <person name="Goodwin L."/>
            <person name="Pitluck S."/>
            <person name="Ivanova N."/>
            <person name="Mavromatis K."/>
            <person name="Mikhailova N."/>
            <person name="Pati A."/>
            <person name="Chen A."/>
            <person name="Palaniappan K."/>
            <person name="Land M."/>
            <person name="Hauser L."/>
            <person name="Chang Y.J."/>
            <person name="Jeffries C.C."/>
            <person name="Saunders E."/>
            <person name="Chertkov O."/>
            <person name="Brettin T."/>
            <person name="Goker M."/>
            <person name="Rohde M."/>
            <person name="Bristow J."/>
            <person name="Eisen J.A."/>
            <person name="Markowitz V."/>
            <person name="Hugenholtz P."/>
            <person name="Kyrpides N.C."/>
            <person name="Klenk H.P."/>
            <person name="Detter J.C."/>
        </authorList>
    </citation>
    <scope>NUCLEOTIDE SEQUENCE [LARGE SCALE GENOMIC DNA]</scope>
    <source>
        <strain evidence="2">ATCC 13125 / DSM 2366 / CIP 104194 / JCM 7457 / NBRC 12017 / NCIMB 9290 / NRRL B-14731 / HIM 762-3</strain>
    </source>
</reference>
<accession>C6XW57</accession>
<sequence length="256" mass="29695">MEYVKGTYYSGTSGLLLPVPNKEFYPEEFKAGSRLGYYASLFNSIEINSTFYKMPMASTVARWAADTPADFKFTFKLWQEITHKRNLDFEPEAVAEFMNRIASAGSKKGCLLVQFPASIKPVHIRELTELLNCIRKADPDLLWHIAVEFRHQSWYRQDTYDLLEEFSMAPVLHDKLSEGGQLLNNSLDFVYLRFHGPEGDYKGSYPDDFLYEYATYIRDWLVEGKEVYSYFNNTMGNAIGNMELLRKYVHNNADNL</sequence>
<dbReference type="InterPro" id="IPR002763">
    <property type="entry name" value="DUF72"/>
</dbReference>
<dbReference type="STRING" id="485917.Phep_1928"/>
<evidence type="ECO:0000313" key="1">
    <source>
        <dbReference type="EMBL" id="ACU04136.1"/>
    </source>
</evidence>
<dbReference type="PANTHER" id="PTHR30348:SF4">
    <property type="entry name" value="DUF72 DOMAIN-CONTAINING PROTEIN"/>
    <property type="match status" value="1"/>
</dbReference>
<dbReference type="eggNOG" id="COG1801">
    <property type="taxonomic scope" value="Bacteria"/>
</dbReference>
<dbReference type="RefSeq" id="WP_015807750.1">
    <property type="nucleotide sequence ID" value="NC_013061.1"/>
</dbReference>
<dbReference type="KEGG" id="phe:Phep_1928"/>
<dbReference type="EMBL" id="CP001681">
    <property type="protein sequence ID" value="ACU04136.1"/>
    <property type="molecule type" value="Genomic_DNA"/>
</dbReference>
<proteinExistence type="predicted"/>
<dbReference type="OrthoDB" id="9780310at2"/>